<dbReference type="KEGG" id="pgis:I6I06_09265"/>
<reference evidence="1 2" key="1">
    <citation type="submission" date="2020-12" db="EMBL/GenBank/DDBJ databases">
        <title>FDA dAtabase for Regulatory Grade micrObial Sequences (FDA-ARGOS): Supporting development and validation of Infectious Disease Dx tests.</title>
        <authorList>
            <person name="Nelson B."/>
            <person name="Plummer A."/>
            <person name="Tallon L."/>
            <person name="Sadzewicz L."/>
            <person name="Zhao X."/>
            <person name="Boylan J."/>
            <person name="Ott S."/>
            <person name="Bowen H."/>
            <person name="Vavikolanu K."/>
            <person name="Mehta A."/>
            <person name="Aluvathingal J."/>
            <person name="Nadendla S."/>
            <person name="Myers T."/>
            <person name="Yan Y."/>
            <person name="Sichtig H."/>
        </authorList>
    </citation>
    <scope>NUCLEOTIDE SEQUENCE [LARGE SCALE GENOMIC DNA]</scope>
    <source>
        <strain evidence="1 2">FDAARGOS_1049</strain>
    </source>
</reference>
<accession>A0A7T4MZK7</accession>
<protein>
    <submittedName>
        <fullName evidence="1">Uncharacterized protein</fullName>
    </submittedName>
</protein>
<sequence>MTLLSRRKRKVVNVKIEKFIDGKRATSFSVPVAVLRIAGAVLPGAALESLARRGLNVRQLLEAKRTGASYTTTMSVRERGVWTEVVVSLK</sequence>
<gene>
    <name evidence="1" type="ORF">I6I06_09265</name>
</gene>
<organism evidence="1 2">
    <name type="scientific">Paraburkholderia ginsengisoli</name>
    <dbReference type="NCBI Taxonomy" id="311231"/>
    <lineage>
        <taxon>Bacteria</taxon>
        <taxon>Pseudomonadati</taxon>
        <taxon>Pseudomonadota</taxon>
        <taxon>Betaproteobacteria</taxon>
        <taxon>Burkholderiales</taxon>
        <taxon>Burkholderiaceae</taxon>
        <taxon>Paraburkholderia</taxon>
    </lineage>
</organism>
<proteinExistence type="predicted"/>
<keyword evidence="2" id="KW-1185">Reference proteome</keyword>
<evidence type="ECO:0000313" key="2">
    <source>
        <dbReference type="Proteomes" id="UP000595610"/>
    </source>
</evidence>
<dbReference type="Proteomes" id="UP000595610">
    <property type="component" value="Chromosome 1"/>
</dbReference>
<dbReference type="EMBL" id="CP066075">
    <property type="protein sequence ID" value="QQC62528.1"/>
    <property type="molecule type" value="Genomic_DNA"/>
</dbReference>
<evidence type="ECO:0000313" key="1">
    <source>
        <dbReference type="EMBL" id="QQC62528.1"/>
    </source>
</evidence>
<dbReference type="AlphaFoldDB" id="A0A7T4MZK7"/>
<name>A0A7T4MZK7_9BURK</name>
<dbReference type="RefSeq" id="WP_157004256.1">
    <property type="nucleotide sequence ID" value="NZ_CP066075.1"/>
</dbReference>